<proteinExistence type="predicted"/>
<gene>
    <name evidence="2" type="ORF">PSTT_06146</name>
</gene>
<protein>
    <submittedName>
        <fullName evidence="2">Uncharacterized protein</fullName>
    </submittedName>
</protein>
<feature type="non-terminal residue" evidence="2">
    <location>
        <position position="741"/>
    </location>
</feature>
<feature type="signal peptide" evidence="1">
    <location>
        <begin position="1"/>
        <end position="20"/>
    </location>
</feature>
<dbReference type="VEuPathDB" id="FungiDB:PSTT_06146"/>
<sequence length="741" mass="81012">MVSFPVAFILVISLLNAGKSLQQAGKPAPLDIKCSNKKQLRPADCVKAYQKIIYEADSTTDTTEVKIEKVFGTCTTVIENPKHQKVPKAKIEDAFNQMGGKCNGLTGNVVLPAYDGVRLLVRHHTRRYIQYEDDFPILEPLCRSPPGQAVAVADCKEAYDKIPTNDKGQVVSIDKHEHTDLILSTVRTCVMSVETSDWSSIWGPKTDFDKAYKILMDGCGTQGGYLVTQGAQGKNGKIILQATEMISCRVILIVAISLLNAGESLQQAGKPAPLDIKCSNKKQLLPADCIKAYQQIIYNGDSTTDSNAGKIEKAFGSCTVHGYRKSKILESVGEKSDRLCFPIMALLTTNADQSTIPKAIIEDAFNQLGAKCKGLTGNVVLPNYDGVRLLARHHSRRFARYEDSHPLLQPLCRAPPPKDVIPSECKAAYEAFPTNAQGQLMSIDKHQQSNMMISTVKGCVVTIGTTDSSRVWVSVLNLNLFIVAVSLLNAGKSLQQAGKPAPLDIKCSNKKQLRPADCVSAYKKIIYDGDSTTDIMESLIERVFGTCTVAVENPKFLKVPRAKIEDAFNQMGAKCNGLTGNVILPGYDGVRLLVRHHTRRYVKYENDIGLLEPLCFRPPVKAVVTDDCKKAWDSIPTNDKGQPVSIDTHQTVNSIHSIAGICFMDLSTSDHSRIWGSVSNFKLLIENSGALSLNESRELKTEMDHAFKLLMDGCGTRGGYIVVRGALGKNGNIILQAIAAH</sequence>
<keyword evidence="1" id="KW-0732">Signal</keyword>
<comment type="caution">
    <text evidence="2">The sequence shown here is derived from an EMBL/GenBank/DDBJ whole genome shotgun (WGS) entry which is preliminary data.</text>
</comment>
<evidence type="ECO:0000256" key="1">
    <source>
        <dbReference type="SAM" id="SignalP"/>
    </source>
</evidence>
<keyword evidence="3" id="KW-1185">Reference proteome</keyword>
<feature type="chain" id="PRO_5015502935" evidence="1">
    <location>
        <begin position="21"/>
        <end position="741"/>
    </location>
</feature>
<name>A0A2S4VL71_9BASI</name>
<dbReference type="EMBL" id="PKSL01000047">
    <property type="protein sequence ID" value="POW10294.1"/>
    <property type="molecule type" value="Genomic_DNA"/>
</dbReference>
<reference evidence="2" key="1">
    <citation type="submission" date="2017-12" db="EMBL/GenBank/DDBJ databases">
        <title>Gene loss provides genomic basis for host adaptation in cereal stripe rust fungi.</title>
        <authorList>
            <person name="Xia C."/>
        </authorList>
    </citation>
    <scope>NUCLEOTIDE SEQUENCE [LARGE SCALE GENOMIC DNA]</scope>
    <source>
        <strain evidence="2">93-210</strain>
    </source>
</reference>
<organism evidence="2 3">
    <name type="scientific">Puccinia striiformis</name>
    <dbReference type="NCBI Taxonomy" id="27350"/>
    <lineage>
        <taxon>Eukaryota</taxon>
        <taxon>Fungi</taxon>
        <taxon>Dikarya</taxon>
        <taxon>Basidiomycota</taxon>
        <taxon>Pucciniomycotina</taxon>
        <taxon>Pucciniomycetes</taxon>
        <taxon>Pucciniales</taxon>
        <taxon>Pucciniaceae</taxon>
        <taxon>Puccinia</taxon>
    </lineage>
</organism>
<evidence type="ECO:0000313" key="3">
    <source>
        <dbReference type="Proteomes" id="UP000239156"/>
    </source>
</evidence>
<evidence type="ECO:0000313" key="2">
    <source>
        <dbReference type="EMBL" id="POW10294.1"/>
    </source>
</evidence>
<dbReference type="Proteomes" id="UP000239156">
    <property type="component" value="Unassembled WGS sequence"/>
</dbReference>
<dbReference type="AlphaFoldDB" id="A0A2S4VL71"/>
<dbReference type="VEuPathDB" id="FungiDB:PSHT_02924"/>
<accession>A0A2S4VL71</accession>